<dbReference type="Pfam" id="PF04188">
    <property type="entry name" value="Mannosyl_trans2"/>
    <property type="match status" value="1"/>
</dbReference>
<dbReference type="GO" id="GO:0000009">
    <property type="term" value="F:alpha-1,6-mannosyltransferase activity"/>
    <property type="evidence" value="ECO:0007669"/>
    <property type="project" value="InterPro"/>
</dbReference>
<dbReference type="PANTHER" id="PTHR12468">
    <property type="entry name" value="GPI MANNOSYLTRANSFERASE 2"/>
    <property type="match status" value="1"/>
</dbReference>
<dbReference type="InterPro" id="IPR007315">
    <property type="entry name" value="PIG-V/Gpi18"/>
</dbReference>
<dbReference type="GO" id="GO:0004376">
    <property type="term" value="F:GPI mannosyltransferase activity"/>
    <property type="evidence" value="ECO:0007669"/>
    <property type="project" value="InterPro"/>
</dbReference>
<comment type="pathway">
    <text evidence="2">Glycolipid biosynthesis; glycosylphosphatidylinositol-anchor biosynthesis.</text>
</comment>
<evidence type="ECO:0000256" key="9">
    <source>
        <dbReference type="ARBA" id="ARBA00023136"/>
    </source>
</evidence>
<dbReference type="UniPathway" id="UPA00196"/>
<gene>
    <name evidence="11" type="ORF">NIES23_27650</name>
</gene>
<feature type="transmembrane region" description="Helical" evidence="10">
    <location>
        <begin position="339"/>
        <end position="356"/>
    </location>
</feature>
<name>A0A1Z4KLV5_ANAVA</name>
<dbReference type="GO" id="GO:0016020">
    <property type="term" value="C:membrane"/>
    <property type="evidence" value="ECO:0007669"/>
    <property type="project" value="GOC"/>
</dbReference>
<evidence type="ECO:0000256" key="4">
    <source>
        <dbReference type="ARBA" id="ARBA00022676"/>
    </source>
</evidence>
<sequence>MFEKRIFIKKILWKTDFLLPGILWFLSRILIWITMLLVAPNLPSAPESLPSLSWEVFDAWDSVHYRAIATTGYQFVDDGKQHNLAFFPLFPLCIRLLMNLGLSFELAGLLINNVTFLAALYVLYFWLKNAYGISIARWATAVVSCYPSAMFTGVIYTEGLYLFLSTAALRAFDQKQYGWTGFWGALATATRPTGMAMIPAFAIAAWKERRRTIAYIAGLATAIGVTVFSLYCAIRFHNPLAFIAAQRGWRPSLGFDWQGWLGMLMKIVVGSQNWQFGWVKPTSGLINDPWHPLLFILFVGGGYCLYFFRQYLNSSKVIYGCYSLVLFWLLLAPEDLINHLLNVFMVFGGSYALWCFREKLTPVTVMYGFCGIGLLLASGGTISLSRLAYGIVPLSIAIAMLLSRYPRQGYFVLGLFITLLARLAVGFAQKQWVG</sequence>
<evidence type="ECO:0000256" key="10">
    <source>
        <dbReference type="SAM" id="Phobius"/>
    </source>
</evidence>
<feature type="transmembrane region" description="Helical" evidence="10">
    <location>
        <begin position="21"/>
        <end position="42"/>
    </location>
</feature>
<keyword evidence="7" id="KW-0256">Endoplasmic reticulum</keyword>
<evidence type="ECO:0008006" key="13">
    <source>
        <dbReference type="Google" id="ProtNLM"/>
    </source>
</evidence>
<dbReference type="GO" id="GO:0031501">
    <property type="term" value="C:mannosyltransferase complex"/>
    <property type="evidence" value="ECO:0007669"/>
    <property type="project" value="TreeGrafter"/>
</dbReference>
<feature type="transmembrane region" description="Helical" evidence="10">
    <location>
        <begin position="363"/>
        <end position="381"/>
    </location>
</feature>
<feature type="transmembrane region" description="Helical" evidence="10">
    <location>
        <begin position="106"/>
        <end position="127"/>
    </location>
</feature>
<evidence type="ECO:0000256" key="7">
    <source>
        <dbReference type="ARBA" id="ARBA00022824"/>
    </source>
</evidence>
<comment type="subcellular location">
    <subcellularLocation>
        <location evidence="1">Endoplasmic reticulum membrane</location>
        <topology evidence="1">Multi-pass membrane protein</topology>
    </subcellularLocation>
</comment>
<dbReference type="GO" id="GO:0006506">
    <property type="term" value="P:GPI anchor biosynthetic process"/>
    <property type="evidence" value="ECO:0007669"/>
    <property type="project" value="UniProtKB-UniPathway"/>
</dbReference>
<evidence type="ECO:0000256" key="1">
    <source>
        <dbReference type="ARBA" id="ARBA00004477"/>
    </source>
</evidence>
<dbReference type="AlphaFoldDB" id="A0A1Z4KLV5"/>
<evidence type="ECO:0000313" key="12">
    <source>
        <dbReference type="Proteomes" id="UP000217507"/>
    </source>
</evidence>
<keyword evidence="6 10" id="KW-0812">Transmembrane</keyword>
<feature type="transmembrane region" description="Helical" evidence="10">
    <location>
        <begin position="290"/>
        <end position="308"/>
    </location>
</feature>
<dbReference type="PANTHER" id="PTHR12468:SF2">
    <property type="entry name" value="GPI MANNOSYLTRANSFERASE 2"/>
    <property type="match status" value="1"/>
</dbReference>
<feature type="transmembrane region" description="Helical" evidence="10">
    <location>
        <begin position="182"/>
        <end position="206"/>
    </location>
</feature>
<organism evidence="11 12">
    <name type="scientific">Trichormus variabilis NIES-23</name>
    <dbReference type="NCBI Taxonomy" id="1973479"/>
    <lineage>
        <taxon>Bacteria</taxon>
        <taxon>Bacillati</taxon>
        <taxon>Cyanobacteriota</taxon>
        <taxon>Cyanophyceae</taxon>
        <taxon>Nostocales</taxon>
        <taxon>Nostocaceae</taxon>
        <taxon>Trichormus</taxon>
    </lineage>
</organism>
<feature type="transmembrane region" description="Helical" evidence="10">
    <location>
        <begin position="387"/>
        <end position="403"/>
    </location>
</feature>
<evidence type="ECO:0000256" key="8">
    <source>
        <dbReference type="ARBA" id="ARBA00022989"/>
    </source>
</evidence>
<keyword evidence="9 10" id="KW-0472">Membrane</keyword>
<feature type="transmembrane region" description="Helical" evidence="10">
    <location>
        <begin position="213"/>
        <end position="236"/>
    </location>
</feature>
<dbReference type="EMBL" id="AP018216">
    <property type="protein sequence ID" value="BAY69965.1"/>
    <property type="molecule type" value="Genomic_DNA"/>
</dbReference>
<keyword evidence="8 10" id="KW-1133">Transmembrane helix</keyword>
<protein>
    <recommendedName>
        <fullName evidence="13">Glycosyltransferase RgtA/B/C/D-like domain-containing protein</fullName>
    </recommendedName>
</protein>
<evidence type="ECO:0000256" key="5">
    <source>
        <dbReference type="ARBA" id="ARBA00022679"/>
    </source>
</evidence>
<feature type="transmembrane region" description="Helical" evidence="10">
    <location>
        <begin position="317"/>
        <end position="333"/>
    </location>
</feature>
<keyword evidence="4" id="KW-0328">Glycosyltransferase</keyword>
<feature type="transmembrane region" description="Helical" evidence="10">
    <location>
        <begin position="410"/>
        <end position="428"/>
    </location>
</feature>
<proteinExistence type="predicted"/>
<keyword evidence="3" id="KW-0337">GPI-anchor biosynthesis</keyword>
<keyword evidence="5" id="KW-0808">Transferase</keyword>
<evidence type="ECO:0000313" key="11">
    <source>
        <dbReference type="EMBL" id="BAY69965.1"/>
    </source>
</evidence>
<evidence type="ECO:0000256" key="2">
    <source>
        <dbReference type="ARBA" id="ARBA00004687"/>
    </source>
</evidence>
<feature type="transmembrane region" description="Helical" evidence="10">
    <location>
        <begin position="139"/>
        <end position="162"/>
    </location>
</feature>
<reference evidence="11 12" key="1">
    <citation type="submission" date="2017-06" db="EMBL/GenBank/DDBJ databases">
        <title>Genome sequencing of cyanobaciteial culture collection at National Institute for Environmental Studies (NIES).</title>
        <authorList>
            <person name="Hirose Y."/>
            <person name="Shimura Y."/>
            <person name="Fujisawa T."/>
            <person name="Nakamura Y."/>
            <person name="Kawachi M."/>
        </authorList>
    </citation>
    <scope>NUCLEOTIDE SEQUENCE [LARGE SCALE GENOMIC DNA]</scope>
    <source>
        <strain evidence="11 12">NIES-23</strain>
    </source>
</reference>
<dbReference type="Proteomes" id="UP000217507">
    <property type="component" value="Chromosome"/>
</dbReference>
<accession>A0A1Z4KLV5</accession>
<evidence type="ECO:0000256" key="3">
    <source>
        <dbReference type="ARBA" id="ARBA00022502"/>
    </source>
</evidence>
<evidence type="ECO:0000256" key="6">
    <source>
        <dbReference type="ARBA" id="ARBA00022692"/>
    </source>
</evidence>